<evidence type="ECO:0000313" key="1">
    <source>
        <dbReference type="EMBL" id="KAJ2990353.1"/>
    </source>
</evidence>
<dbReference type="EMBL" id="JAPDGR010000427">
    <property type="protein sequence ID" value="KAJ2990353.1"/>
    <property type="molecule type" value="Genomic_DNA"/>
</dbReference>
<organism evidence="1 2">
    <name type="scientific">Xylaria curta</name>
    <dbReference type="NCBI Taxonomy" id="42375"/>
    <lineage>
        <taxon>Eukaryota</taxon>
        <taxon>Fungi</taxon>
        <taxon>Dikarya</taxon>
        <taxon>Ascomycota</taxon>
        <taxon>Pezizomycotina</taxon>
        <taxon>Sordariomycetes</taxon>
        <taxon>Xylariomycetidae</taxon>
        <taxon>Xylariales</taxon>
        <taxon>Xylariaceae</taxon>
        <taxon>Xylaria</taxon>
    </lineage>
</organism>
<gene>
    <name evidence="1" type="ORF">NUW58_g2995</name>
</gene>
<accession>A0ACC1PDJ3</accession>
<evidence type="ECO:0000313" key="2">
    <source>
        <dbReference type="Proteomes" id="UP001143856"/>
    </source>
</evidence>
<dbReference type="Proteomes" id="UP001143856">
    <property type="component" value="Unassembled WGS sequence"/>
</dbReference>
<sequence length="332" mass="36897">MEGADYVTTLYVVSWVLTGLVIVITITRIIGRTLFMKQAGWDDLFMIIGSLSALACSALVTVAVSHGLGRHQGEIKDPDDLSEAIKYTILAPNLSIVSSTCGKISVLIFLVRLVGLSAKRWHLYFLWGLCAILIAFNIVAIVFIIRFCDPPQKQWQPWLPGTCLNPEIQRNVGFVQSAYNALVDVIVAIFPALFIMRLKMTLRTKIGLSVLMGGGIFAAGATIVKIYLLKDLDKHSDITWYWAPITLWYTAEMDVIIIVGSFPILWTLARILRQKKANIPDHGIYDIVTGDSSCQHGSESYQLAGSATRALQEVDNMRTEGTWNGEHVQRCH</sequence>
<name>A0ACC1PDJ3_9PEZI</name>
<protein>
    <submittedName>
        <fullName evidence="1">Uncharacterized protein</fullName>
    </submittedName>
</protein>
<proteinExistence type="predicted"/>
<comment type="caution">
    <text evidence="1">The sequence shown here is derived from an EMBL/GenBank/DDBJ whole genome shotgun (WGS) entry which is preliminary data.</text>
</comment>
<reference evidence="1" key="1">
    <citation type="submission" date="2022-10" db="EMBL/GenBank/DDBJ databases">
        <title>Genome Sequence of Xylaria curta.</title>
        <authorList>
            <person name="Buettner E."/>
        </authorList>
    </citation>
    <scope>NUCLEOTIDE SEQUENCE</scope>
    <source>
        <strain evidence="1">Babe10</strain>
    </source>
</reference>
<keyword evidence="2" id="KW-1185">Reference proteome</keyword>